<dbReference type="GO" id="GO:0000160">
    <property type="term" value="P:phosphorelay signal transduction system"/>
    <property type="evidence" value="ECO:0007669"/>
    <property type="project" value="InterPro"/>
</dbReference>
<evidence type="ECO:0000259" key="2">
    <source>
        <dbReference type="PROSITE" id="PS50110"/>
    </source>
</evidence>
<keyword evidence="5" id="KW-1185">Reference proteome</keyword>
<dbReference type="PANTHER" id="PTHR45228:SF5">
    <property type="entry name" value="CYCLIC DI-GMP PHOSPHODIESTERASE VC_1348-RELATED"/>
    <property type="match status" value="1"/>
</dbReference>
<dbReference type="CDD" id="cd00077">
    <property type="entry name" value="HDc"/>
    <property type="match status" value="1"/>
</dbReference>
<dbReference type="SMART" id="SM00471">
    <property type="entry name" value="HDc"/>
    <property type="match status" value="1"/>
</dbReference>
<comment type="caution">
    <text evidence="4">The sequence shown here is derived from an EMBL/GenBank/DDBJ whole genome shotgun (WGS) entry which is preliminary data.</text>
</comment>
<dbReference type="EMBL" id="QGTJ01000001">
    <property type="protein sequence ID" value="PWV65875.1"/>
    <property type="molecule type" value="Genomic_DNA"/>
</dbReference>
<keyword evidence="1" id="KW-0597">Phosphoprotein</keyword>
<dbReference type="SUPFAM" id="SSF109604">
    <property type="entry name" value="HD-domain/PDEase-like"/>
    <property type="match status" value="1"/>
</dbReference>
<gene>
    <name evidence="4" type="ORF">C7443_101361</name>
</gene>
<dbReference type="InterPro" id="IPR003607">
    <property type="entry name" value="HD/PDEase_dom"/>
</dbReference>
<evidence type="ECO:0000259" key="3">
    <source>
        <dbReference type="PROSITE" id="PS51832"/>
    </source>
</evidence>
<dbReference type="InterPro" id="IPR037522">
    <property type="entry name" value="HD_GYP_dom"/>
</dbReference>
<dbReference type="PROSITE" id="PS51832">
    <property type="entry name" value="HD_GYP"/>
    <property type="match status" value="1"/>
</dbReference>
<dbReference type="AlphaFoldDB" id="A0A317N058"/>
<dbReference type="SUPFAM" id="SSF52172">
    <property type="entry name" value="CheY-like"/>
    <property type="match status" value="1"/>
</dbReference>
<dbReference type="Gene3D" id="3.40.50.2300">
    <property type="match status" value="1"/>
</dbReference>
<feature type="modified residue" description="4-aspartylphosphate" evidence="1">
    <location>
        <position position="56"/>
    </location>
</feature>
<name>A0A317N058_9GAMM</name>
<sequence length="332" mass="36451">MDNQHRPRLLLVDDEPINLQVLRHILQADYRLLFARDGARALELAKQERPALILLDAMMPGLSGYEVCNRLKADPATAAIPVIFVTALADTQDEAHGFEIGAVDYITKPVRAPIVHARVRTHLSLVSVEALRESRLQIVQRLGRAAEYRDNETGLHVIRMSHYARVLALAAGLGEHAADIILNAAPMHDVGKIGIPDAILRKTGSLDAGEWAVMRRHTEIGAEIIGVHDDPVLTTARCIALAHHEKWNGSGYPHGLAGGAIPIEARIIAVADVFDALTSVRPYKPAWSVEDAVALLRRESGQHFDPQLVPLFIGRLPQILAIRERWSEQGAA</sequence>
<protein>
    <submittedName>
        <fullName evidence="4">Putative two-component system response regulator</fullName>
    </submittedName>
</protein>
<evidence type="ECO:0000313" key="5">
    <source>
        <dbReference type="Proteomes" id="UP000246569"/>
    </source>
</evidence>
<dbReference type="PROSITE" id="PS50110">
    <property type="entry name" value="RESPONSE_REGULATORY"/>
    <property type="match status" value="1"/>
</dbReference>
<dbReference type="PANTHER" id="PTHR45228">
    <property type="entry name" value="CYCLIC DI-GMP PHOSPHODIESTERASE TM_0186-RELATED"/>
    <property type="match status" value="1"/>
</dbReference>
<dbReference type="InterPro" id="IPR011006">
    <property type="entry name" value="CheY-like_superfamily"/>
</dbReference>
<dbReference type="CDD" id="cd19920">
    <property type="entry name" value="REC_PA4781-like"/>
    <property type="match status" value="1"/>
</dbReference>
<dbReference type="Gene3D" id="1.10.3210.10">
    <property type="entry name" value="Hypothetical protein af1432"/>
    <property type="match status" value="1"/>
</dbReference>
<dbReference type="Pfam" id="PF00072">
    <property type="entry name" value="Response_reg"/>
    <property type="match status" value="1"/>
</dbReference>
<evidence type="ECO:0000313" key="4">
    <source>
        <dbReference type="EMBL" id="PWV65875.1"/>
    </source>
</evidence>
<proteinExistence type="predicted"/>
<reference evidence="4 5" key="1">
    <citation type="submission" date="2018-05" db="EMBL/GenBank/DDBJ databases">
        <title>Genomic Encyclopedia of Type Strains, Phase IV (KMG-IV): sequencing the most valuable type-strain genomes for metagenomic binning, comparative biology and taxonomic classification.</title>
        <authorList>
            <person name="Goeker M."/>
        </authorList>
    </citation>
    <scope>NUCLEOTIDE SEQUENCE [LARGE SCALE GENOMIC DNA]</scope>
    <source>
        <strain evidence="4 5">DSM 23606</strain>
    </source>
</reference>
<dbReference type="InterPro" id="IPR001789">
    <property type="entry name" value="Sig_transdc_resp-reg_receiver"/>
</dbReference>
<organism evidence="4 5">
    <name type="scientific">Plasticicumulans acidivorans</name>
    <dbReference type="NCBI Taxonomy" id="886464"/>
    <lineage>
        <taxon>Bacteria</taxon>
        <taxon>Pseudomonadati</taxon>
        <taxon>Pseudomonadota</taxon>
        <taxon>Gammaproteobacteria</taxon>
        <taxon>Candidatus Competibacteraceae</taxon>
        <taxon>Plasticicumulans</taxon>
    </lineage>
</organism>
<evidence type="ECO:0000256" key="1">
    <source>
        <dbReference type="PROSITE-ProRule" id="PRU00169"/>
    </source>
</evidence>
<dbReference type="Pfam" id="PF13487">
    <property type="entry name" value="HD_5"/>
    <property type="match status" value="1"/>
</dbReference>
<dbReference type="SMART" id="SM00448">
    <property type="entry name" value="REC"/>
    <property type="match status" value="1"/>
</dbReference>
<accession>A0A317N058</accession>
<feature type="domain" description="Response regulatory" evidence="2">
    <location>
        <begin position="8"/>
        <end position="123"/>
    </location>
</feature>
<dbReference type="RefSeq" id="WP_110016861.1">
    <property type="nucleotide sequence ID" value="NZ_QGTJ01000001.1"/>
</dbReference>
<dbReference type="GO" id="GO:0008081">
    <property type="term" value="F:phosphoric diester hydrolase activity"/>
    <property type="evidence" value="ECO:0007669"/>
    <property type="project" value="UniProtKB-ARBA"/>
</dbReference>
<dbReference type="OrthoDB" id="9802066at2"/>
<dbReference type="InterPro" id="IPR052020">
    <property type="entry name" value="Cyclic_di-GMP/3'3'-cGAMP_PDE"/>
</dbReference>
<feature type="domain" description="HD-GYP" evidence="3">
    <location>
        <begin position="131"/>
        <end position="328"/>
    </location>
</feature>
<dbReference type="Proteomes" id="UP000246569">
    <property type="component" value="Unassembled WGS sequence"/>
</dbReference>